<evidence type="ECO:0000256" key="4">
    <source>
        <dbReference type="ARBA" id="ARBA00022989"/>
    </source>
</evidence>
<comment type="activity regulation">
    <text evidence="10">Na(+) is not transported, but it plays an essential structural role and its presence is essential for fluoride channel function.</text>
</comment>
<feature type="region of interest" description="Disordered" evidence="11">
    <location>
        <begin position="156"/>
        <end position="193"/>
    </location>
</feature>
<comment type="catalytic activity">
    <reaction evidence="8">
        <text>fluoride(in) = fluoride(out)</text>
        <dbReference type="Rhea" id="RHEA:76159"/>
        <dbReference type="ChEBI" id="CHEBI:17051"/>
    </reaction>
    <physiologicalReaction direction="left-to-right" evidence="8">
        <dbReference type="Rhea" id="RHEA:76160"/>
    </physiologicalReaction>
</comment>
<keyword evidence="10" id="KW-0479">Metal-binding</keyword>
<feature type="binding site" evidence="10">
    <location>
        <position position="81"/>
    </location>
    <ligand>
        <name>Na(+)</name>
        <dbReference type="ChEBI" id="CHEBI:29101"/>
        <note>structural</note>
    </ligand>
</feature>
<dbReference type="HAMAP" id="MF_00454">
    <property type="entry name" value="FluC"/>
    <property type="match status" value="1"/>
</dbReference>
<dbReference type="InterPro" id="IPR003691">
    <property type="entry name" value="FluC"/>
</dbReference>
<keyword evidence="10" id="KW-0406">Ion transport</keyword>
<evidence type="ECO:0000256" key="9">
    <source>
        <dbReference type="ARBA" id="ARBA00049940"/>
    </source>
</evidence>
<feature type="binding site" evidence="10">
    <location>
        <position position="78"/>
    </location>
    <ligand>
        <name>Na(+)</name>
        <dbReference type="ChEBI" id="CHEBI:29101"/>
        <note>structural</note>
    </ligand>
</feature>
<keyword evidence="13" id="KW-1185">Reference proteome</keyword>
<gene>
    <name evidence="10" type="primary">fluC</name>
    <name evidence="10" type="synonym">crcB</name>
    <name evidence="12" type="ORF">J2S57_000485</name>
</gene>
<evidence type="ECO:0000256" key="7">
    <source>
        <dbReference type="ARBA" id="ARBA00035120"/>
    </source>
</evidence>
<dbReference type="Proteomes" id="UP001235712">
    <property type="component" value="Unassembled WGS sequence"/>
</dbReference>
<evidence type="ECO:0000256" key="3">
    <source>
        <dbReference type="ARBA" id="ARBA00022692"/>
    </source>
</evidence>
<evidence type="ECO:0000256" key="5">
    <source>
        <dbReference type="ARBA" id="ARBA00023136"/>
    </source>
</evidence>
<organism evidence="12 13">
    <name type="scientific">Kineosporia succinea</name>
    <dbReference type="NCBI Taxonomy" id="84632"/>
    <lineage>
        <taxon>Bacteria</taxon>
        <taxon>Bacillati</taxon>
        <taxon>Actinomycetota</taxon>
        <taxon>Actinomycetes</taxon>
        <taxon>Kineosporiales</taxon>
        <taxon>Kineosporiaceae</taxon>
        <taxon>Kineosporia</taxon>
    </lineage>
</organism>
<evidence type="ECO:0000256" key="10">
    <source>
        <dbReference type="HAMAP-Rule" id="MF_00454"/>
    </source>
</evidence>
<keyword evidence="3 10" id="KW-0812">Transmembrane</keyword>
<evidence type="ECO:0000256" key="2">
    <source>
        <dbReference type="ARBA" id="ARBA00022475"/>
    </source>
</evidence>
<dbReference type="PANTHER" id="PTHR28259">
    <property type="entry name" value="FLUORIDE EXPORT PROTEIN 1-RELATED"/>
    <property type="match status" value="1"/>
</dbReference>
<keyword evidence="10" id="KW-0813">Transport</keyword>
<evidence type="ECO:0000256" key="1">
    <source>
        <dbReference type="ARBA" id="ARBA00004651"/>
    </source>
</evidence>
<sequence>MSRLRQELAVIAAGGVIGAEARYGLTRVVPASPGGVPWAVLVINVTGGFFMGVLMARLARSASPHPLVRPFLGVGILGGFTTFSTYSTDTFHLIDADRPLAAVGYVTLTLVGALLAVVLGEWAVSLVARPVARAVGAGADLAGADLAGADLAGADSVGADSAGTDSVRADSAGTPGSTGEAGPVVLPDEGADA</sequence>
<dbReference type="NCBIfam" id="TIGR00494">
    <property type="entry name" value="crcB"/>
    <property type="match status" value="1"/>
</dbReference>
<dbReference type="Pfam" id="PF02537">
    <property type="entry name" value="CRCB"/>
    <property type="match status" value="1"/>
</dbReference>
<evidence type="ECO:0000313" key="13">
    <source>
        <dbReference type="Proteomes" id="UP001235712"/>
    </source>
</evidence>
<feature type="transmembrane region" description="Helical" evidence="10">
    <location>
        <begin position="37"/>
        <end position="59"/>
    </location>
</feature>
<comment type="caution">
    <text evidence="12">The sequence shown here is derived from an EMBL/GenBank/DDBJ whole genome shotgun (WGS) entry which is preliminary data.</text>
</comment>
<accession>A0ABT9NWD3</accession>
<keyword evidence="5 10" id="KW-0472">Membrane</keyword>
<name>A0ABT9NWD3_9ACTN</name>
<evidence type="ECO:0000256" key="8">
    <source>
        <dbReference type="ARBA" id="ARBA00035585"/>
    </source>
</evidence>
<evidence type="ECO:0000313" key="12">
    <source>
        <dbReference type="EMBL" id="MDP9824736.1"/>
    </source>
</evidence>
<reference evidence="12 13" key="1">
    <citation type="submission" date="2023-07" db="EMBL/GenBank/DDBJ databases">
        <title>Sequencing the genomes of 1000 actinobacteria strains.</title>
        <authorList>
            <person name="Klenk H.-P."/>
        </authorList>
    </citation>
    <scope>NUCLEOTIDE SEQUENCE [LARGE SCALE GENOMIC DNA]</scope>
    <source>
        <strain evidence="12 13">DSM 44388</strain>
    </source>
</reference>
<keyword evidence="4 10" id="KW-1133">Transmembrane helix</keyword>
<dbReference type="RefSeq" id="WP_307237794.1">
    <property type="nucleotide sequence ID" value="NZ_JAUSQZ010000001.1"/>
</dbReference>
<evidence type="ECO:0000256" key="6">
    <source>
        <dbReference type="ARBA" id="ARBA00023303"/>
    </source>
</evidence>
<comment type="similarity">
    <text evidence="7 10">Belongs to the fluoride channel Fluc/FEX (TC 1.A.43) family.</text>
</comment>
<feature type="transmembrane region" description="Helical" evidence="10">
    <location>
        <begin position="100"/>
        <end position="124"/>
    </location>
</feature>
<protein>
    <recommendedName>
        <fullName evidence="10">Fluoride-specific ion channel FluC</fullName>
    </recommendedName>
</protein>
<feature type="transmembrane region" description="Helical" evidence="10">
    <location>
        <begin position="71"/>
        <end position="88"/>
    </location>
</feature>
<dbReference type="PANTHER" id="PTHR28259:SF1">
    <property type="entry name" value="FLUORIDE EXPORT PROTEIN 1-RELATED"/>
    <property type="match status" value="1"/>
</dbReference>
<dbReference type="EMBL" id="JAUSQZ010000001">
    <property type="protein sequence ID" value="MDP9824736.1"/>
    <property type="molecule type" value="Genomic_DNA"/>
</dbReference>
<proteinExistence type="inferred from homology"/>
<keyword evidence="10" id="KW-0915">Sodium</keyword>
<keyword evidence="6 10" id="KW-0407">Ion channel</keyword>
<comment type="function">
    <text evidence="9 10">Fluoride-specific ion channel. Important for reducing fluoride concentration in the cell, thus reducing its toxicity.</text>
</comment>
<keyword evidence="2 10" id="KW-1003">Cell membrane</keyword>
<evidence type="ECO:0000256" key="11">
    <source>
        <dbReference type="SAM" id="MobiDB-lite"/>
    </source>
</evidence>
<comment type="subcellular location">
    <subcellularLocation>
        <location evidence="1 10">Cell membrane</location>
        <topology evidence="1 10">Multi-pass membrane protein</topology>
    </subcellularLocation>
</comment>